<sequence>MTDRLAEIQQWYGERTQPGRVIPFDDVPRGYAQSVVYMGWLLDEVERQRAEIELLQRNHADGLKVTGIPLKGNVT</sequence>
<dbReference type="AlphaFoldDB" id="A0A0F9U3Y7"/>
<protein>
    <submittedName>
        <fullName evidence="1">Uncharacterized protein</fullName>
    </submittedName>
</protein>
<proteinExistence type="predicted"/>
<reference evidence="1" key="1">
    <citation type="journal article" date="2015" name="Nature">
        <title>Complex archaea that bridge the gap between prokaryotes and eukaryotes.</title>
        <authorList>
            <person name="Spang A."/>
            <person name="Saw J.H."/>
            <person name="Jorgensen S.L."/>
            <person name="Zaremba-Niedzwiedzka K."/>
            <person name="Martijn J."/>
            <person name="Lind A.E."/>
            <person name="van Eijk R."/>
            <person name="Schleper C."/>
            <person name="Guy L."/>
            <person name="Ettema T.J."/>
        </authorList>
    </citation>
    <scope>NUCLEOTIDE SEQUENCE</scope>
</reference>
<gene>
    <name evidence="1" type="ORF">LCGC14_0653730</name>
</gene>
<dbReference type="EMBL" id="LAZR01001225">
    <property type="protein sequence ID" value="KKN48338.1"/>
    <property type="molecule type" value="Genomic_DNA"/>
</dbReference>
<accession>A0A0F9U3Y7</accession>
<organism evidence="1">
    <name type="scientific">marine sediment metagenome</name>
    <dbReference type="NCBI Taxonomy" id="412755"/>
    <lineage>
        <taxon>unclassified sequences</taxon>
        <taxon>metagenomes</taxon>
        <taxon>ecological metagenomes</taxon>
    </lineage>
</organism>
<comment type="caution">
    <text evidence="1">The sequence shown here is derived from an EMBL/GenBank/DDBJ whole genome shotgun (WGS) entry which is preliminary data.</text>
</comment>
<evidence type="ECO:0000313" key="1">
    <source>
        <dbReference type="EMBL" id="KKN48338.1"/>
    </source>
</evidence>
<name>A0A0F9U3Y7_9ZZZZ</name>